<dbReference type="PROSITE" id="PS50822">
    <property type="entry name" value="PIWI"/>
    <property type="match status" value="1"/>
</dbReference>
<dbReference type="AlphaFoldDB" id="A0AAD7NE57"/>
<dbReference type="SMART" id="SM00950">
    <property type="entry name" value="Piwi"/>
    <property type="match status" value="1"/>
</dbReference>
<dbReference type="InterPro" id="IPR003165">
    <property type="entry name" value="Piwi"/>
</dbReference>
<evidence type="ECO:0000313" key="4">
    <source>
        <dbReference type="Proteomes" id="UP001215280"/>
    </source>
</evidence>
<name>A0AAD7NE57_9AGAR</name>
<dbReference type="Pfam" id="PF08699">
    <property type="entry name" value="ArgoL1"/>
    <property type="match status" value="1"/>
</dbReference>
<dbReference type="Gene3D" id="2.170.260.10">
    <property type="entry name" value="paz domain"/>
    <property type="match status" value="1"/>
</dbReference>
<protein>
    <submittedName>
        <fullName evidence="3">Argonaute-like protein</fullName>
    </submittedName>
</protein>
<feature type="domain" description="Piwi" evidence="2">
    <location>
        <begin position="489"/>
        <end position="793"/>
    </location>
</feature>
<dbReference type="Proteomes" id="UP001215280">
    <property type="component" value="Unassembled WGS sequence"/>
</dbReference>
<evidence type="ECO:0000259" key="2">
    <source>
        <dbReference type="PROSITE" id="PS50822"/>
    </source>
</evidence>
<dbReference type="Gene3D" id="3.30.420.10">
    <property type="entry name" value="Ribonuclease H-like superfamily/Ribonuclease H"/>
    <property type="match status" value="1"/>
</dbReference>
<dbReference type="Pfam" id="PF02171">
    <property type="entry name" value="Piwi"/>
    <property type="match status" value="1"/>
</dbReference>
<dbReference type="Pfam" id="PF16486">
    <property type="entry name" value="ArgoN"/>
    <property type="match status" value="1"/>
</dbReference>
<dbReference type="SUPFAM" id="SSF53098">
    <property type="entry name" value="Ribonuclease H-like"/>
    <property type="match status" value="1"/>
</dbReference>
<dbReference type="SMART" id="SM01163">
    <property type="entry name" value="DUF1785"/>
    <property type="match status" value="1"/>
</dbReference>
<dbReference type="InterPro" id="IPR012337">
    <property type="entry name" value="RNaseH-like_sf"/>
</dbReference>
<sequence length="845" mass="93214">MAHSTALSVNVLTNSFSIDQLPVKDYYQYDGESFPILPFVIHKLQISVAPTIFHPRGVYDGNRLLYLSHRLQLPGGGNGRFIVRLGNDATAVGSPGVFEVLISKTASDIIRPTDLNALITTGQVANYRTATATNLLQLLIRQSSNQNFPTNNGRAYFSPAGKRSIPNTGIELWHGYYQSVRPTIGRMLVTIDTSMAAVYESGGLLDVALSVLGARSVRDLRLPQERDPNFRKLQAHFKNRLIKTQTTGDRTKTIHAIVCGPIGRYPFTNSDGVPTTISDHFRRAHNIALKYPDSFGVRISGSNAPFAVVIPAELCTVLPGQLYKKRLPPAAMDSAVDFATLKPQDRLHVIAGGSSGLPSPIHGYNSSEFIHDAGMRINPQPMSLQARILAPPNMQFRTPQRRLPRNGAWNVLDQTFRKAKDMAVWGAVSLERSLGPQAGAMMDALVTCCRNLGMLSASAEGDPASPEKALNTVVQQIQQKHRSTVKIDMIIVILPSKAEDTRNRVKFWGDVTHGIRTSCLREDKLRRALNQYFQKNDSQYFNNCAIKLNARLGGQYALPETRILSGLQKEGPFMILGMDVSHPGPGTNRPSIASLVWSWDPDATSYIAYSQVQAPRTEIIDGLEKMAKAAILEFGNVNTPPNRIIVFRDGVSEGEVESVRTAEIAAIQGACARLWKEKRLTIPLPKITFIVVVKRHHVVFFPNPNDNNRASDGKTGNCQAGLLVDALSSPLALSFHLQSHAPIKGTARPGQYSVLLDEVFDDRIADVQQLSFELCHVYAKATRSISIPAPVYFCARAKFHVDPADMDFDASTNASGSEEFDIAYWRNAYRPVSTAFNFDKSMYFL</sequence>
<dbReference type="InterPro" id="IPR036397">
    <property type="entry name" value="RNaseH_sf"/>
</dbReference>
<comment type="caution">
    <text evidence="3">The sequence shown here is derived from an EMBL/GenBank/DDBJ whole genome shotgun (WGS) entry which is preliminary data.</text>
</comment>
<keyword evidence="4" id="KW-1185">Reference proteome</keyword>
<dbReference type="CDD" id="cd02846">
    <property type="entry name" value="PAZ_argonaute_like"/>
    <property type="match status" value="1"/>
</dbReference>
<dbReference type="PANTHER" id="PTHR22891">
    <property type="entry name" value="EUKARYOTIC TRANSLATION INITIATION FACTOR 2C"/>
    <property type="match status" value="1"/>
</dbReference>
<dbReference type="SUPFAM" id="SSF101690">
    <property type="entry name" value="PAZ domain"/>
    <property type="match status" value="1"/>
</dbReference>
<dbReference type="InterPro" id="IPR036085">
    <property type="entry name" value="PAZ_dom_sf"/>
</dbReference>
<evidence type="ECO:0000259" key="1">
    <source>
        <dbReference type="PROSITE" id="PS50821"/>
    </source>
</evidence>
<dbReference type="GO" id="GO:0003723">
    <property type="term" value="F:RNA binding"/>
    <property type="evidence" value="ECO:0007669"/>
    <property type="project" value="InterPro"/>
</dbReference>
<gene>
    <name evidence="3" type="ORF">DFH07DRAFT_820230</name>
</gene>
<reference evidence="3" key="1">
    <citation type="submission" date="2023-03" db="EMBL/GenBank/DDBJ databases">
        <title>Massive genome expansion in bonnet fungi (Mycena s.s.) driven by repeated elements and novel gene families across ecological guilds.</title>
        <authorList>
            <consortium name="Lawrence Berkeley National Laboratory"/>
            <person name="Harder C.B."/>
            <person name="Miyauchi S."/>
            <person name="Viragh M."/>
            <person name="Kuo A."/>
            <person name="Thoen E."/>
            <person name="Andreopoulos B."/>
            <person name="Lu D."/>
            <person name="Skrede I."/>
            <person name="Drula E."/>
            <person name="Henrissat B."/>
            <person name="Morin E."/>
            <person name="Kohler A."/>
            <person name="Barry K."/>
            <person name="LaButti K."/>
            <person name="Morin E."/>
            <person name="Salamov A."/>
            <person name="Lipzen A."/>
            <person name="Mereny Z."/>
            <person name="Hegedus B."/>
            <person name="Baldrian P."/>
            <person name="Stursova M."/>
            <person name="Weitz H."/>
            <person name="Taylor A."/>
            <person name="Grigoriev I.V."/>
            <person name="Nagy L.G."/>
            <person name="Martin F."/>
            <person name="Kauserud H."/>
        </authorList>
    </citation>
    <scope>NUCLEOTIDE SEQUENCE</scope>
    <source>
        <strain evidence="3">CBHHK188m</strain>
    </source>
</reference>
<dbReference type="EMBL" id="JARJLG010000060">
    <property type="protein sequence ID" value="KAJ7756861.1"/>
    <property type="molecule type" value="Genomic_DNA"/>
</dbReference>
<accession>A0AAD7NE57</accession>
<proteinExistence type="predicted"/>
<organism evidence="3 4">
    <name type="scientific">Mycena maculata</name>
    <dbReference type="NCBI Taxonomy" id="230809"/>
    <lineage>
        <taxon>Eukaryota</taxon>
        <taxon>Fungi</taxon>
        <taxon>Dikarya</taxon>
        <taxon>Basidiomycota</taxon>
        <taxon>Agaricomycotina</taxon>
        <taxon>Agaricomycetes</taxon>
        <taxon>Agaricomycetidae</taxon>
        <taxon>Agaricales</taxon>
        <taxon>Marasmiineae</taxon>
        <taxon>Mycenaceae</taxon>
        <taxon>Mycena</taxon>
    </lineage>
</organism>
<dbReference type="Pfam" id="PF02170">
    <property type="entry name" value="PAZ"/>
    <property type="match status" value="1"/>
</dbReference>
<dbReference type="InterPro" id="IPR014811">
    <property type="entry name" value="ArgoL1"/>
</dbReference>
<dbReference type="InterPro" id="IPR032474">
    <property type="entry name" value="Argonaute_N"/>
</dbReference>
<evidence type="ECO:0000313" key="3">
    <source>
        <dbReference type="EMBL" id="KAJ7756861.1"/>
    </source>
</evidence>
<dbReference type="Gene3D" id="3.40.50.2300">
    <property type="match status" value="1"/>
</dbReference>
<dbReference type="InterPro" id="IPR003100">
    <property type="entry name" value="PAZ_dom"/>
</dbReference>
<dbReference type="PROSITE" id="PS50821">
    <property type="entry name" value="PAZ"/>
    <property type="match status" value="1"/>
</dbReference>
<feature type="domain" description="PAZ" evidence="1">
    <location>
        <begin position="207"/>
        <end position="319"/>
    </location>
</feature>